<keyword evidence="2 8" id="KW-0813">Transport</keyword>
<evidence type="ECO:0000256" key="5">
    <source>
        <dbReference type="ARBA" id="ARBA00023077"/>
    </source>
</evidence>
<dbReference type="Proteomes" id="UP000606044">
    <property type="component" value="Unassembled WGS sequence"/>
</dbReference>
<feature type="domain" description="TonB-dependent receptor plug" evidence="12">
    <location>
        <begin position="73"/>
        <end position="176"/>
    </location>
</feature>
<dbReference type="InterPro" id="IPR039426">
    <property type="entry name" value="TonB-dep_rcpt-like"/>
</dbReference>
<dbReference type="SUPFAM" id="SSF56935">
    <property type="entry name" value="Porins"/>
    <property type="match status" value="1"/>
</dbReference>
<evidence type="ECO:0000256" key="3">
    <source>
        <dbReference type="ARBA" id="ARBA00022452"/>
    </source>
</evidence>
<keyword evidence="4 8" id="KW-0812">Transmembrane</keyword>
<keyword evidence="10" id="KW-0732">Signal</keyword>
<evidence type="ECO:0000256" key="8">
    <source>
        <dbReference type="PROSITE-ProRule" id="PRU01360"/>
    </source>
</evidence>
<dbReference type="InterPro" id="IPR012910">
    <property type="entry name" value="Plug_dom"/>
</dbReference>
<dbReference type="InterPro" id="IPR036942">
    <property type="entry name" value="Beta-barrel_TonB_sf"/>
</dbReference>
<keyword evidence="6 8" id="KW-0472">Membrane</keyword>
<accession>A0A917BUP2</accession>
<dbReference type="Gene3D" id="2.40.170.20">
    <property type="entry name" value="TonB-dependent receptor, beta-barrel domain"/>
    <property type="match status" value="1"/>
</dbReference>
<dbReference type="PANTHER" id="PTHR30069">
    <property type="entry name" value="TONB-DEPENDENT OUTER MEMBRANE RECEPTOR"/>
    <property type="match status" value="1"/>
</dbReference>
<evidence type="ECO:0000259" key="12">
    <source>
        <dbReference type="Pfam" id="PF07715"/>
    </source>
</evidence>
<evidence type="ECO:0000256" key="6">
    <source>
        <dbReference type="ARBA" id="ARBA00023136"/>
    </source>
</evidence>
<keyword evidence="3 8" id="KW-1134">Transmembrane beta strand</keyword>
<dbReference type="GO" id="GO:0015344">
    <property type="term" value="F:siderophore uptake transmembrane transporter activity"/>
    <property type="evidence" value="ECO:0007669"/>
    <property type="project" value="TreeGrafter"/>
</dbReference>
<feature type="signal peptide" evidence="10">
    <location>
        <begin position="1"/>
        <end position="28"/>
    </location>
</feature>
<sequence length="734" mass="78014">MAAVSRFLVSVGMLAPLVSLASAAPAQAQSRSNAADATAMELPAVNVTTASPIGGDGAAAAFWNYGSFSFVNDAFAPVTVAGQRQIELSPAATLADVLFTQPGITSSTFAPGASRPVIRGLESVRVKMAENGIDAMDVSALGEDHAVPIDPMSAQRIEVIRGPATLRYGSQAIGGVVNAENNRIPTELTKDGYKGSMQGAGTVVDDGIDGSVSVDARQGAWAVHADAFGRSFGDYSIPGGGKEANTYVRSNGQAVGLTYNFDGGYVGSALTRFASTYGIPGGEEAELQTNIDMEQLKWLSKGEYRFASGPVESVRFWTGLSKYEHSERGLEHEHDHEEGEEESAADILAANQQVTHGSFKSKAFEGRVEIAHVPVGTPIGLMRGALGFQFNYTDLDTTGEMYEFLAPTRTTSAASYLFEEFTLAPSTRVQMAGRIEGVKVNGAAGDIPANYLPPPEELTTTGAERTFVPVSVSVGLLQDMAWGMTGRLTAQYVERAPTAPELYAKGAHDATGTFDLGNPDLQKEGASSIEIGLSRTVGPVRFDASAYYTRFNGFIYKQLTGITCGEDFASCGAADGEFDQVAYDQRNATFYGVELKAQYDVGALWGGVWGVEGQYDFVHATFSDGSYVPRMPPHRLGGGLYWGDGAFAARVNLLHAFGQDQVAAFEDTTPGYNLLNAELSYTRKVGDYGLNPVMLTVGLTGTNLLDEDIQNSASFKSDVLLPGRNLRGFAKVTF</sequence>
<feature type="domain" description="TonB-dependent receptor-like beta-barrel" evidence="11">
    <location>
        <begin position="251"/>
        <end position="704"/>
    </location>
</feature>
<dbReference type="InterPro" id="IPR000531">
    <property type="entry name" value="Beta-barrel_TonB"/>
</dbReference>
<dbReference type="GO" id="GO:0009279">
    <property type="term" value="C:cell outer membrane"/>
    <property type="evidence" value="ECO:0007669"/>
    <property type="project" value="UniProtKB-SubCell"/>
</dbReference>
<dbReference type="PANTHER" id="PTHR30069:SF40">
    <property type="entry name" value="TONB-DEPENDENT RECEPTOR NMB0964-RELATED"/>
    <property type="match status" value="1"/>
</dbReference>
<reference evidence="13" key="1">
    <citation type="journal article" date="2014" name="Int. J. Syst. Evol. Microbiol.">
        <title>Complete genome sequence of Corynebacterium casei LMG S-19264T (=DSM 44701T), isolated from a smear-ripened cheese.</title>
        <authorList>
            <consortium name="US DOE Joint Genome Institute (JGI-PGF)"/>
            <person name="Walter F."/>
            <person name="Albersmeier A."/>
            <person name="Kalinowski J."/>
            <person name="Ruckert C."/>
        </authorList>
    </citation>
    <scope>NUCLEOTIDE SEQUENCE</scope>
    <source>
        <strain evidence="13">CCM 7897</strain>
    </source>
</reference>
<proteinExistence type="inferred from homology"/>
<dbReference type="AlphaFoldDB" id="A0A917BUP2"/>
<comment type="subcellular location">
    <subcellularLocation>
        <location evidence="1 8">Cell outer membrane</location>
        <topology evidence="1 8">Multi-pass membrane protein</topology>
    </subcellularLocation>
</comment>
<dbReference type="InterPro" id="IPR037066">
    <property type="entry name" value="Plug_dom_sf"/>
</dbReference>
<feature type="chain" id="PRO_5037126801" evidence="10">
    <location>
        <begin position="29"/>
        <end position="734"/>
    </location>
</feature>
<comment type="caution">
    <text evidence="13">The sequence shown here is derived from an EMBL/GenBank/DDBJ whole genome shotgun (WGS) entry which is preliminary data.</text>
</comment>
<evidence type="ECO:0000256" key="1">
    <source>
        <dbReference type="ARBA" id="ARBA00004571"/>
    </source>
</evidence>
<name>A0A917BUP2_9HYPH</name>
<comment type="similarity">
    <text evidence="8 9">Belongs to the TonB-dependent receptor family.</text>
</comment>
<evidence type="ECO:0000313" key="14">
    <source>
        <dbReference type="Proteomes" id="UP000606044"/>
    </source>
</evidence>
<keyword evidence="14" id="KW-1185">Reference proteome</keyword>
<keyword evidence="7 8" id="KW-0998">Cell outer membrane</keyword>
<evidence type="ECO:0000259" key="11">
    <source>
        <dbReference type="Pfam" id="PF00593"/>
    </source>
</evidence>
<evidence type="ECO:0000256" key="7">
    <source>
        <dbReference type="ARBA" id="ARBA00023237"/>
    </source>
</evidence>
<organism evidence="13 14">
    <name type="scientific">Azorhizobium oxalatiphilum</name>
    <dbReference type="NCBI Taxonomy" id="980631"/>
    <lineage>
        <taxon>Bacteria</taxon>
        <taxon>Pseudomonadati</taxon>
        <taxon>Pseudomonadota</taxon>
        <taxon>Alphaproteobacteria</taxon>
        <taxon>Hyphomicrobiales</taxon>
        <taxon>Xanthobacteraceae</taxon>
        <taxon>Azorhizobium</taxon>
    </lineage>
</organism>
<evidence type="ECO:0000256" key="10">
    <source>
        <dbReference type="SAM" id="SignalP"/>
    </source>
</evidence>
<reference evidence="13" key="2">
    <citation type="submission" date="2020-09" db="EMBL/GenBank/DDBJ databases">
        <authorList>
            <person name="Sun Q."/>
            <person name="Sedlacek I."/>
        </authorList>
    </citation>
    <scope>NUCLEOTIDE SEQUENCE</scope>
    <source>
        <strain evidence="13">CCM 7897</strain>
    </source>
</reference>
<dbReference type="PROSITE" id="PS52016">
    <property type="entry name" value="TONB_DEPENDENT_REC_3"/>
    <property type="match status" value="1"/>
</dbReference>
<gene>
    <name evidence="13" type="ORF">GCM10007301_13340</name>
</gene>
<keyword evidence="13" id="KW-0675">Receptor</keyword>
<evidence type="ECO:0000256" key="4">
    <source>
        <dbReference type="ARBA" id="ARBA00022692"/>
    </source>
</evidence>
<dbReference type="Pfam" id="PF00593">
    <property type="entry name" value="TonB_dep_Rec_b-barrel"/>
    <property type="match status" value="1"/>
</dbReference>
<dbReference type="RefSeq" id="WP_244644187.1">
    <property type="nucleotide sequence ID" value="NZ_BMCT01000001.1"/>
</dbReference>
<dbReference type="EMBL" id="BMCT01000001">
    <property type="protein sequence ID" value="GGF55096.1"/>
    <property type="molecule type" value="Genomic_DNA"/>
</dbReference>
<evidence type="ECO:0000256" key="2">
    <source>
        <dbReference type="ARBA" id="ARBA00022448"/>
    </source>
</evidence>
<dbReference type="Pfam" id="PF07715">
    <property type="entry name" value="Plug"/>
    <property type="match status" value="1"/>
</dbReference>
<evidence type="ECO:0000313" key="13">
    <source>
        <dbReference type="EMBL" id="GGF55096.1"/>
    </source>
</evidence>
<keyword evidence="5 9" id="KW-0798">TonB box</keyword>
<protein>
    <submittedName>
        <fullName evidence="13">TonB-dependent receptor</fullName>
    </submittedName>
</protein>
<evidence type="ECO:0000256" key="9">
    <source>
        <dbReference type="RuleBase" id="RU003357"/>
    </source>
</evidence>
<dbReference type="GO" id="GO:0044718">
    <property type="term" value="P:siderophore transmembrane transport"/>
    <property type="evidence" value="ECO:0007669"/>
    <property type="project" value="TreeGrafter"/>
</dbReference>
<dbReference type="Gene3D" id="2.170.130.10">
    <property type="entry name" value="TonB-dependent receptor, plug domain"/>
    <property type="match status" value="1"/>
</dbReference>